<keyword evidence="1" id="KW-1133">Transmembrane helix</keyword>
<dbReference type="Pfam" id="PF04578">
    <property type="entry name" value="DUF594"/>
    <property type="match status" value="1"/>
</dbReference>
<dbReference type="AlphaFoldDB" id="A0A8J5QN51"/>
<feature type="domain" description="DUF4220" evidence="2">
    <location>
        <begin position="1"/>
        <end position="68"/>
    </location>
</feature>
<dbReference type="Proteomes" id="UP000729402">
    <property type="component" value="Unassembled WGS sequence"/>
</dbReference>
<feature type="transmembrane region" description="Helical" evidence="1">
    <location>
        <begin position="20"/>
        <end position="41"/>
    </location>
</feature>
<dbReference type="Pfam" id="PF13968">
    <property type="entry name" value="DUF4220"/>
    <property type="match status" value="1"/>
</dbReference>
<gene>
    <name evidence="3" type="ORF">GUJ93_ZPchr0023g33373</name>
</gene>
<organism evidence="3 4">
    <name type="scientific">Zizania palustris</name>
    <name type="common">Northern wild rice</name>
    <dbReference type="NCBI Taxonomy" id="103762"/>
    <lineage>
        <taxon>Eukaryota</taxon>
        <taxon>Viridiplantae</taxon>
        <taxon>Streptophyta</taxon>
        <taxon>Embryophyta</taxon>
        <taxon>Tracheophyta</taxon>
        <taxon>Spermatophyta</taxon>
        <taxon>Magnoliopsida</taxon>
        <taxon>Liliopsida</taxon>
        <taxon>Poales</taxon>
        <taxon>Poaceae</taxon>
        <taxon>BOP clade</taxon>
        <taxon>Oryzoideae</taxon>
        <taxon>Oryzeae</taxon>
        <taxon>Zizaniinae</taxon>
        <taxon>Zizania</taxon>
    </lineage>
</organism>
<keyword evidence="1" id="KW-0472">Membrane</keyword>
<dbReference type="OrthoDB" id="694930at2759"/>
<proteinExistence type="predicted"/>
<dbReference type="EMBL" id="JAAALK010002060">
    <property type="protein sequence ID" value="KAG8037258.1"/>
    <property type="molecule type" value="Genomic_DNA"/>
</dbReference>
<feature type="transmembrane region" description="Helical" evidence="1">
    <location>
        <begin position="47"/>
        <end position="66"/>
    </location>
</feature>
<reference evidence="3" key="1">
    <citation type="journal article" date="2021" name="bioRxiv">
        <title>Whole Genome Assembly and Annotation of Northern Wild Rice, Zizania palustris L., Supports a Whole Genome Duplication in the Zizania Genus.</title>
        <authorList>
            <person name="Haas M."/>
            <person name="Kono T."/>
            <person name="Macchietto M."/>
            <person name="Millas R."/>
            <person name="McGilp L."/>
            <person name="Shao M."/>
            <person name="Duquette J."/>
            <person name="Hirsch C.N."/>
            <person name="Kimball J."/>
        </authorList>
    </citation>
    <scope>NUCLEOTIDE SEQUENCE</scope>
    <source>
        <tissue evidence="3">Fresh leaf tissue</tissue>
    </source>
</reference>
<evidence type="ECO:0000313" key="3">
    <source>
        <dbReference type="EMBL" id="KAG8037258.1"/>
    </source>
</evidence>
<protein>
    <recommendedName>
        <fullName evidence="2">DUF4220 domain-containing protein</fullName>
    </recommendedName>
</protein>
<evidence type="ECO:0000313" key="4">
    <source>
        <dbReference type="Proteomes" id="UP000729402"/>
    </source>
</evidence>
<reference evidence="3" key="2">
    <citation type="submission" date="2021-02" db="EMBL/GenBank/DDBJ databases">
        <authorList>
            <person name="Kimball J.A."/>
            <person name="Haas M.W."/>
            <person name="Macchietto M."/>
            <person name="Kono T."/>
            <person name="Duquette J."/>
            <person name="Shao M."/>
        </authorList>
    </citation>
    <scope>NUCLEOTIDE SEQUENCE</scope>
    <source>
        <tissue evidence="3">Fresh leaf tissue</tissue>
    </source>
</reference>
<dbReference type="InterPro" id="IPR007658">
    <property type="entry name" value="DUF594"/>
</dbReference>
<dbReference type="InterPro" id="IPR025315">
    <property type="entry name" value="DUF4220"/>
</dbReference>
<evidence type="ECO:0000256" key="1">
    <source>
        <dbReference type="SAM" id="Phobius"/>
    </source>
</evidence>
<keyword evidence="4" id="KW-1185">Reference proteome</keyword>
<comment type="caution">
    <text evidence="3">The sequence shown here is derived from an EMBL/GenBank/DDBJ whole genome shotgun (WGS) entry which is preliminary data.</text>
</comment>
<name>A0A8J5QN51_ZIZPA</name>
<accession>A0A8J5QN51</accession>
<evidence type="ECO:0000259" key="2">
    <source>
        <dbReference type="Pfam" id="PF13968"/>
    </source>
</evidence>
<sequence>MELSLMYDVLYTKAAVIHTWHGYCIRFASLHFTAVALWLFWLSSKHGYRWSDVCITYLLLVVTFVLEMEKKEKEEEEEKKEEEEHDSPFRRRNKLDKALGFAQELQDDILTDHLATDIFMQCSGQKGAACAIVKTIEVLSNYMLFLVIVRPYMLPGLKIRSTYTATRDALHQQWCQVEAEEIKGCSSSSCATTEWKRRRRRREATRDALHDVWSEEKEKEKGSSSSSCATREGKLARILREVVVDKQPTECPLYKRSFILHDGARKAKKLLEKEGKGLHKTLETILGEWVRMLIYVSTRCSRDSHAKQLSHGGELTTIVWMLAKHASIFLVAEDADSETDDDEDITDFTDTICYVPAWIHKYSVTGNEFAENTENEGGRQK</sequence>
<keyword evidence="1" id="KW-0812">Transmembrane</keyword>
<dbReference type="PANTHER" id="PTHR31325">
    <property type="entry name" value="OS01G0798800 PROTEIN-RELATED"/>
    <property type="match status" value="1"/>
</dbReference>